<gene>
    <name evidence="1" type="ORF">EHT87_02795</name>
</gene>
<keyword evidence="2" id="KW-1185">Reference proteome</keyword>
<dbReference type="OrthoDB" id="9860646at2"/>
<dbReference type="RefSeq" id="WP_124903621.1">
    <property type="nucleotide sequence ID" value="NZ_RQJP01000001.1"/>
</dbReference>
<comment type="caution">
    <text evidence="1">The sequence shown here is derived from an EMBL/GenBank/DDBJ whole genome shotgun (WGS) entry which is preliminary data.</text>
</comment>
<reference evidence="1 2" key="1">
    <citation type="submission" date="2018-11" db="EMBL/GenBank/DDBJ databases">
        <authorList>
            <person name="Zhou Z."/>
            <person name="Wang G."/>
        </authorList>
    </citation>
    <scope>NUCLEOTIDE SEQUENCE [LARGE SCALE GENOMIC DNA]</scope>
    <source>
        <strain evidence="1 2">KCTC42998</strain>
    </source>
</reference>
<organism evidence="1 2">
    <name type="scientific">Larkinella knui</name>
    <dbReference type="NCBI Taxonomy" id="2025310"/>
    <lineage>
        <taxon>Bacteria</taxon>
        <taxon>Pseudomonadati</taxon>
        <taxon>Bacteroidota</taxon>
        <taxon>Cytophagia</taxon>
        <taxon>Cytophagales</taxon>
        <taxon>Spirosomataceae</taxon>
        <taxon>Larkinella</taxon>
    </lineage>
</organism>
<sequence>MKKIVTIQNQNIVTGDFGRVASTLILQLLQLHIHNEVRADYKEGWQEYSFPFTTSGFDGHLNFKFVEETADRLIFRYRGTV</sequence>
<evidence type="ECO:0000313" key="1">
    <source>
        <dbReference type="EMBL" id="RRB17228.1"/>
    </source>
</evidence>
<protein>
    <submittedName>
        <fullName evidence="1">Uncharacterized protein</fullName>
    </submittedName>
</protein>
<proteinExistence type="predicted"/>
<name>A0A3P1CVF2_9BACT</name>
<evidence type="ECO:0000313" key="2">
    <source>
        <dbReference type="Proteomes" id="UP000274271"/>
    </source>
</evidence>
<dbReference type="AlphaFoldDB" id="A0A3P1CVF2"/>
<dbReference type="EMBL" id="RQJP01000001">
    <property type="protein sequence ID" value="RRB17228.1"/>
    <property type="molecule type" value="Genomic_DNA"/>
</dbReference>
<dbReference type="Proteomes" id="UP000274271">
    <property type="component" value="Unassembled WGS sequence"/>
</dbReference>
<accession>A0A3P1CVF2</accession>